<feature type="region of interest" description="Disordered" evidence="1">
    <location>
        <begin position="68"/>
        <end position="148"/>
    </location>
</feature>
<proteinExistence type="predicted"/>
<dbReference type="AlphaFoldDB" id="K7RKT2"/>
<feature type="compositionally biased region" description="Gly residues" evidence="1">
    <location>
        <begin position="68"/>
        <end position="77"/>
    </location>
</feature>
<organism evidence="2 3">
    <name type="scientific">Acidipropionibacterium acidipropionici (strain ATCC 4875 / DSM 20272 / JCM 6432 / NBRC 12425 / NCIMB 8070 / 4)</name>
    <name type="common">Propionibacterium acidipropionici</name>
    <dbReference type="NCBI Taxonomy" id="1171373"/>
    <lineage>
        <taxon>Bacteria</taxon>
        <taxon>Bacillati</taxon>
        <taxon>Actinomycetota</taxon>
        <taxon>Actinomycetes</taxon>
        <taxon>Propionibacteriales</taxon>
        <taxon>Propionibacteriaceae</taxon>
        <taxon>Acidipropionibacterium</taxon>
    </lineage>
</organism>
<dbReference type="PATRIC" id="fig|1171373.8.peg.708"/>
<evidence type="ECO:0000313" key="2">
    <source>
        <dbReference type="EMBL" id="AFV88539.1"/>
    </source>
</evidence>
<dbReference type="KEGG" id="pbo:PACID_07010"/>
<accession>K7RKT2</accession>
<protein>
    <submittedName>
        <fullName evidence="2">Uncharacterized protein</fullName>
    </submittedName>
</protein>
<reference evidence="2 3" key="1">
    <citation type="journal article" date="2012" name="BMC Genomics">
        <title>The genome sequence of Propionibacterium acidipropionici provides insights into its biotechnological and industrial potential.</title>
        <authorList>
            <person name="Parizzi L.P."/>
            <person name="Grassi M.C."/>
            <person name="Llerena L.A."/>
            <person name="Carazzolle M.F."/>
            <person name="Queiroz V.L."/>
            <person name="Lunardi I."/>
            <person name="Zeidler A.F."/>
            <person name="Teixeira P.J."/>
            <person name="Mieczkowski P."/>
            <person name="Rincones J."/>
            <person name="Pereira G.A."/>
        </authorList>
    </citation>
    <scope>NUCLEOTIDE SEQUENCE [LARGE SCALE GENOMIC DNA]</scope>
    <source>
        <strain evidence="3">ATCC 4875 / DSM 20272 / JCM 6432 / NBRC 12425 / NCIMB 8070</strain>
    </source>
</reference>
<dbReference type="HOGENOM" id="CLU_1757192_0_0_11"/>
<evidence type="ECO:0000256" key="1">
    <source>
        <dbReference type="SAM" id="MobiDB-lite"/>
    </source>
</evidence>
<name>K7RKT2_ACIA4</name>
<evidence type="ECO:0000313" key="3">
    <source>
        <dbReference type="Proteomes" id="UP000000214"/>
    </source>
</evidence>
<sequence>MLVSHREDLLRSVAVRCGCRGRASVSPLDGTTVGVAPGFRSFFHALHPDDTPRTPDVRILIFLLSGGLVGAQGGRGGVPTVAPSRRRHPPRAGGVRPSPPPRHVPITLDPGVSPPNTPSPSSGGRQDGVLGGETPTGSSQKPGPRVHG</sequence>
<dbReference type="Proteomes" id="UP000000214">
    <property type="component" value="Chromosome"/>
</dbReference>
<gene>
    <name evidence="2" type="ordered locus">PACID_07010</name>
</gene>
<dbReference type="EMBL" id="CP003493">
    <property type="protein sequence ID" value="AFV88539.1"/>
    <property type="molecule type" value="Genomic_DNA"/>
</dbReference>